<comment type="subcellular location">
    <subcellularLocation>
        <location evidence="1">Cell envelope</location>
    </subcellularLocation>
</comment>
<dbReference type="InterPro" id="IPR018313">
    <property type="entry name" value="SBP_3_CS"/>
</dbReference>
<dbReference type="InterPro" id="IPR001320">
    <property type="entry name" value="Iontro_rcpt_C"/>
</dbReference>
<dbReference type="PANTHER" id="PTHR35936:SF17">
    <property type="entry name" value="ARGININE-BINDING EXTRACELLULAR PROTEIN ARTP"/>
    <property type="match status" value="1"/>
</dbReference>
<evidence type="ECO:0000313" key="8">
    <source>
        <dbReference type="EMBL" id="PLC11732.1"/>
    </source>
</evidence>
<feature type="domain" description="Solute-binding protein family 3/N-terminal" evidence="6">
    <location>
        <begin position="51"/>
        <end position="268"/>
    </location>
</feature>
<dbReference type="Pfam" id="PF00497">
    <property type="entry name" value="SBP_bac_3"/>
    <property type="match status" value="1"/>
</dbReference>
<dbReference type="CDD" id="cd13530">
    <property type="entry name" value="PBP2_peptides_like"/>
    <property type="match status" value="1"/>
</dbReference>
<evidence type="ECO:0000256" key="2">
    <source>
        <dbReference type="ARBA" id="ARBA00010333"/>
    </source>
</evidence>
<dbReference type="InterPro" id="IPR001638">
    <property type="entry name" value="Solute-binding_3/MltF_N"/>
</dbReference>
<dbReference type="Gene3D" id="3.40.190.10">
    <property type="entry name" value="Periplasmic binding protein-like II"/>
    <property type="match status" value="2"/>
</dbReference>
<dbReference type="SUPFAM" id="SSF53850">
    <property type="entry name" value="Periplasmic binding protein-like II"/>
    <property type="match status" value="1"/>
</dbReference>
<evidence type="ECO:0000313" key="9">
    <source>
        <dbReference type="Proteomes" id="UP000234632"/>
    </source>
</evidence>
<dbReference type="PANTHER" id="PTHR35936">
    <property type="entry name" value="MEMBRANE-BOUND LYTIC MUREIN TRANSGLYCOSYLASE F"/>
    <property type="match status" value="1"/>
</dbReference>
<evidence type="ECO:0000256" key="5">
    <source>
        <dbReference type="SAM" id="SignalP"/>
    </source>
</evidence>
<dbReference type="GO" id="GO:0030313">
    <property type="term" value="C:cell envelope"/>
    <property type="evidence" value="ECO:0007669"/>
    <property type="project" value="UniProtKB-SubCell"/>
</dbReference>
<gene>
    <name evidence="8" type="ORF">AUQ48_05120</name>
</gene>
<organism evidence="8 9">
    <name type="scientific">Kocuria flava</name>
    <dbReference type="NCBI Taxonomy" id="446860"/>
    <lineage>
        <taxon>Bacteria</taxon>
        <taxon>Bacillati</taxon>
        <taxon>Actinomycetota</taxon>
        <taxon>Actinomycetes</taxon>
        <taxon>Micrococcales</taxon>
        <taxon>Micrococcaceae</taxon>
        <taxon>Kocuria</taxon>
    </lineage>
</organism>
<dbReference type="GO" id="GO:0016020">
    <property type="term" value="C:membrane"/>
    <property type="evidence" value="ECO:0007669"/>
    <property type="project" value="InterPro"/>
</dbReference>
<sequence length="285" mass="29384">MTRPAQRRTRGTLSLLAVSALALSACAGGGGEEEGGGEAGGGEVQLINEGTLTVCSDIPYRPFEYTEDGETVGFDVDLVNAIAEDMGVETEFIRTSFEGIQSGVALDSDQCDLAASGMTINEERESVMDFSEPYLDDNLALLVTPDSGIQGVGDVAGKRIGVQQATTGEAQAQENGAEVVQYEDSALMIQGLNTGDVEGVIGNISVMGPAITDNPDLRLVEEIETGEQLGLAVKTGNTALLEQVDRSLATMKEDGSLAELEAKWLGTGEAAGGSTGEPTGASTAG</sequence>
<feature type="domain" description="Ionotropic glutamate receptor C-terminal" evidence="7">
    <location>
        <begin position="51"/>
        <end position="267"/>
    </location>
</feature>
<keyword evidence="3 5" id="KW-0732">Signal</keyword>
<dbReference type="PROSITE" id="PS51257">
    <property type="entry name" value="PROKAR_LIPOPROTEIN"/>
    <property type="match status" value="1"/>
</dbReference>
<dbReference type="SMART" id="SM00062">
    <property type="entry name" value="PBPb"/>
    <property type="match status" value="1"/>
</dbReference>
<evidence type="ECO:0000256" key="4">
    <source>
        <dbReference type="RuleBase" id="RU003744"/>
    </source>
</evidence>
<evidence type="ECO:0000259" key="7">
    <source>
        <dbReference type="SMART" id="SM00079"/>
    </source>
</evidence>
<comment type="similarity">
    <text evidence="2 4">Belongs to the bacterial solute-binding protein 3 family.</text>
</comment>
<evidence type="ECO:0000259" key="6">
    <source>
        <dbReference type="SMART" id="SM00062"/>
    </source>
</evidence>
<dbReference type="PROSITE" id="PS01039">
    <property type="entry name" value="SBP_BACTERIAL_3"/>
    <property type="match status" value="1"/>
</dbReference>
<evidence type="ECO:0000256" key="3">
    <source>
        <dbReference type="ARBA" id="ARBA00022729"/>
    </source>
</evidence>
<comment type="caution">
    <text evidence="8">The sequence shown here is derived from an EMBL/GenBank/DDBJ whole genome shotgun (WGS) entry which is preliminary data.</text>
</comment>
<feature type="chain" id="PRO_5015008251" evidence="5">
    <location>
        <begin position="28"/>
        <end position="285"/>
    </location>
</feature>
<dbReference type="EMBL" id="LOMZ01000001">
    <property type="protein sequence ID" value="PLC11732.1"/>
    <property type="molecule type" value="Genomic_DNA"/>
</dbReference>
<evidence type="ECO:0000256" key="1">
    <source>
        <dbReference type="ARBA" id="ARBA00004196"/>
    </source>
</evidence>
<proteinExistence type="inferred from homology"/>
<reference evidence="8 9" key="1">
    <citation type="submission" date="2015-12" db="EMBL/GenBank/DDBJ databases">
        <authorList>
            <person name="Shamseldin A."/>
            <person name="Moawad H."/>
            <person name="Abd El-Rahim W.M."/>
            <person name="Sadowsky M.J."/>
        </authorList>
    </citation>
    <scope>NUCLEOTIDE SEQUENCE [LARGE SCALE GENOMIC DNA]</scope>
    <source>
        <strain evidence="8 9">S43</strain>
    </source>
</reference>
<dbReference type="AlphaFoldDB" id="A0A2N4T0G6"/>
<dbReference type="Proteomes" id="UP000234632">
    <property type="component" value="Unassembled WGS sequence"/>
</dbReference>
<dbReference type="SMART" id="SM00079">
    <property type="entry name" value="PBPe"/>
    <property type="match status" value="1"/>
</dbReference>
<dbReference type="GO" id="GO:0015276">
    <property type="term" value="F:ligand-gated monoatomic ion channel activity"/>
    <property type="evidence" value="ECO:0007669"/>
    <property type="project" value="InterPro"/>
</dbReference>
<dbReference type="RefSeq" id="WP_101851460.1">
    <property type="nucleotide sequence ID" value="NZ_JARVWU010000002.1"/>
</dbReference>
<feature type="signal peptide" evidence="5">
    <location>
        <begin position="1"/>
        <end position="27"/>
    </location>
</feature>
<accession>A0A2N4T0G6</accession>
<name>A0A2N4T0G6_9MICC</name>
<protein>
    <submittedName>
        <fullName evidence="8">ABC transporter substrate-binding protein</fullName>
    </submittedName>
</protein>